<protein>
    <submittedName>
        <fullName evidence="4">S-layer homology domain-containing protein</fullName>
    </submittedName>
</protein>
<dbReference type="AlphaFoldDB" id="A0A9D1H3T4"/>
<keyword evidence="2" id="KW-0732">Signal</keyword>
<evidence type="ECO:0000256" key="1">
    <source>
        <dbReference type="ARBA" id="ARBA00022737"/>
    </source>
</evidence>
<dbReference type="Proteomes" id="UP000824165">
    <property type="component" value="Unassembled WGS sequence"/>
</dbReference>
<sequence>MNNLKKLAALLISGAVLAGSAFSAFAAEFSDMPDGEMGVAIENAVNNGLLTGYEDGTVKPYDPITRAQMSAIIVRAFGATEKTASDFADVPADAWYKESVEQAVYMGAFEGDENGNFNPDNNITFQETYTVLARVFQFVSRDITVSPRVESSVEETLAEYSRITDATHTEQTDENGTTYVTIKGKLCNPSDSVLDAFADKDQVASWALDYTKAVVGNGGYAGIDGLLKPTVSISRGEFAMVMDQLVSLYIDEPGTYNTGFGSGSVIVRSGGVTIDGLNTDHNLILSYGIDSETSVTNSTIGNCLVIYGGSDKTPVENSNGDLRADESYISISANLYDCRIFAPYSETAISWTNENPREVFIKSYPNTAVVNLGFMQ</sequence>
<dbReference type="PROSITE" id="PS51272">
    <property type="entry name" value="SLH"/>
    <property type="match status" value="3"/>
</dbReference>
<organism evidence="4 5">
    <name type="scientific">Candidatus Ornithomonoglobus intestinigallinarum</name>
    <dbReference type="NCBI Taxonomy" id="2840894"/>
    <lineage>
        <taxon>Bacteria</taxon>
        <taxon>Bacillati</taxon>
        <taxon>Bacillota</taxon>
        <taxon>Clostridia</taxon>
        <taxon>Candidatus Ornithomonoglobus</taxon>
    </lineage>
</organism>
<comment type="caution">
    <text evidence="4">The sequence shown here is derived from an EMBL/GenBank/DDBJ whole genome shotgun (WGS) entry which is preliminary data.</text>
</comment>
<feature type="domain" description="SLH" evidence="3">
    <location>
        <begin position="194"/>
        <end position="256"/>
    </location>
</feature>
<evidence type="ECO:0000256" key="2">
    <source>
        <dbReference type="SAM" id="SignalP"/>
    </source>
</evidence>
<feature type="chain" id="PRO_5038473630" evidence="2">
    <location>
        <begin position="27"/>
        <end position="376"/>
    </location>
</feature>
<proteinExistence type="predicted"/>
<dbReference type="InterPro" id="IPR001119">
    <property type="entry name" value="SLH_dom"/>
</dbReference>
<reference evidence="4" key="1">
    <citation type="submission" date="2020-10" db="EMBL/GenBank/DDBJ databases">
        <authorList>
            <person name="Gilroy R."/>
        </authorList>
    </citation>
    <scope>NUCLEOTIDE SEQUENCE</scope>
    <source>
        <strain evidence="4">CHK181-108</strain>
    </source>
</reference>
<dbReference type="InterPro" id="IPR051465">
    <property type="entry name" value="Cell_Envelope_Struct_Comp"/>
</dbReference>
<evidence type="ECO:0000259" key="3">
    <source>
        <dbReference type="PROSITE" id="PS51272"/>
    </source>
</evidence>
<gene>
    <name evidence="4" type="ORF">IAA60_09000</name>
</gene>
<accession>A0A9D1H3T4</accession>
<keyword evidence="1" id="KW-0677">Repeat</keyword>
<evidence type="ECO:0000313" key="5">
    <source>
        <dbReference type="Proteomes" id="UP000824165"/>
    </source>
</evidence>
<feature type="domain" description="SLH" evidence="3">
    <location>
        <begin position="88"/>
        <end position="146"/>
    </location>
</feature>
<dbReference type="EMBL" id="DVLU01000097">
    <property type="protein sequence ID" value="HIT86020.1"/>
    <property type="molecule type" value="Genomic_DNA"/>
</dbReference>
<feature type="domain" description="SLH" evidence="3">
    <location>
        <begin position="24"/>
        <end position="87"/>
    </location>
</feature>
<evidence type="ECO:0000313" key="4">
    <source>
        <dbReference type="EMBL" id="HIT86020.1"/>
    </source>
</evidence>
<dbReference type="Pfam" id="PF00395">
    <property type="entry name" value="SLH"/>
    <property type="match status" value="2"/>
</dbReference>
<feature type="signal peptide" evidence="2">
    <location>
        <begin position="1"/>
        <end position="26"/>
    </location>
</feature>
<name>A0A9D1H3T4_9FIRM</name>
<dbReference type="PANTHER" id="PTHR43308">
    <property type="entry name" value="OUTER MEMBRANE PROTEIN ALPHA-RELATED"/>
    <property type="match status" value="1"/>
</dbReference>
<dbReference type="PANTHER" id="PTHR43308:SF5">
    <property type="entry name" value="S-LAYER PROTEIN _ PEPTIDOGLYCAN ENDO-BETA-N-ACETYLGLUCOSAMINIDASE"/>
    <property type="match status" value="1"/>
</dbReference>
<reference evidence="4" key="2">
    <citation type="journal article" date="2021" name="PeerJ">
        <title>Extensive microbial diversity within the chicken gut microbiome revealed by metagenomics and culture.</title>
        <authorList>
            <person name="Gilroy R."/>
            <person name="Ravi A."/>
            <person name="Getino M."/>
            <person name="Pursley I."/>
            <person name="Horton D.L."/>
            <person name="Alikhan N.F."/>
            <person name="Baker D."/>
            <person name="Gharbi K."/>
            <person name="Hall N."/>
            <person name="Watson M."/>
            <person name="Adriaenssens E.M."/>
            <person name="Foster-Nyarko E."/>
            <person name="Jarju S."/>
            <person name="Secka A."/>
            <person name="Antonio M."/>
            <person name="Oren A."/>
            <person name="Chaudhuri R.R."/>
            <person name="La Ragione R."/>
            <person name="Hildebrand F."/>
            <person name="Pallen M.J."/>
        </authorList>
    </citation>
    <scope>NUCLEOTIDE SEQUENCE</scope>
    <source>
        <strain evidence="4">CHK181-108</strain>
    </source>
</reference>